<dbReference type="AlphaFoldDB" id="A0A917PD44"/>
<protein>
    <submittedName>
        <fullName evidence="1">Uncharacterized protein</fullName>
    </submittedName>
</protein>
<accession>A0A917PD44</accession>
<reference evidence="1" key="1">
    <citation type="journal article" date="2014" name="Int. J. Syst. Evol. Microbiol.">
        <title>Complete genome sequence of Corynebacterium casei LMG S-19264T (=DSM 44701T), isolated from a smear-ripened cheese.</title>
        <authorList>
            <consortium name="US DOE Joint Genome Institute (JGI-PGF)"/>
            <person name="Walter F."/>
            <person name="Albersmeier A."/>
            <person name="Kalinowski J."/>
            <person name="Ruckert C."/>
        </authorList>
    </citation>
    <scope>NUCLEOTIDE SEQUENCE</scope>
    <source>
        <strain evidence="1">JCM 14371</strain>
    </source>
</reference>
<dbReference type="RefSeq" id="WP_188961838.1">
    <property type="nucleotide sequence ID" value="NZ_BMOE01000004.1"/>
</dbReference>
<evidence type="ECO:0000313" key="1">
    <source>
        <dbReference type="EMBL" id="GGJ71633.1"/>
    </source>
</evidence>
<dbReference type="Proteomes" id="UP000635726">
    <property type="component" value="Unassembled WGS sequence"/>
</dbReference>
<evidence type="ECO:0000313" key="2">
    <source>
        <dbReference type="Proteomes" id="UP000635726"/>
    </source>
</evidence>
<sequence>MSNTSSDRETKGAYVRPQVKHLGVWSALTLQFSQITHLPGESVLYGSMYGTVRPDDTSI</sequence>
<gene>
    <name evidence="1" type="ORF">GCM10008939_15010</name>
</gene>
<keyword evidence="2" id="KW-1185">Reference proteome</keyword>
<organism evidence="1 2">
    <name type="scientific">Deinococcus aquiradiocola</name>
    <dbReference type="NCBI Taxonomy" id="393059"/>
    <lineage>
        <taxon>Bacteria</taxon>
        <taxon>Thermotogati</taxon>
        <taxon>Deinococcota</taxon>
        <taxon>Deinococci</taxon>
        <taxon>Deinococcales</taxon>
        <taxon>Deinococcaceae</taxon>
        <taxon>Deinococcus</taxon>
    </lineage>
</organism>
<name>A0A917PD44_9DEIO</name>
<comment type="caution">
    <text evidence="1">The sequence shown here is derived from an EMBL/GenBank/DDBJ whole genome shotgun (WGS) entry which is preliminary data.</text>
</comment>
<dbReference type="EMBL" id="BMOE01000004">
    <property type="protein sequence ID" value="GGJ71633.1"/>
    <property type="molecule type" value="Genomic_DNA"/>
</dbReference>
<reference evidence="1" key="2">
    <citation type="submission" date="2020-09" db="EMBL/GenBank/DDBJ databases">
        <authorList>
            <person name="Sun Q."/>
            <person name="Ohkuma M."/>
        </authorList>
    </citation>
    <scope>NUCLEOTIDE SEQUENCE</scope>
    <source>
        <strain evidence="1">JCM 14371</strain>
    </source>
</reference>
<proteinExistence type="predicted"/>